<evidence type="ECO:0000313" key="3">
    <source>
        <dbReference type="EMBL" id="RSZ35645.1"/>
    </source>
</evidence>
<reference evidence="3 4" key="2">
    <citation type="submission" date="2018-12" db="EMBL/GenBank/DDBJ databases">
        <title>The genome sequences of strain 502.</title>
        <authorList>
            <person name="Gao J."/>
            <person name="Sun J."/>
        </authorList>
    </citation>
    <scope>NUCLEOTIDE SEQUENCE [LARGE SCALE GENOMIC DNA]</scope>
    <source>
        <strain evidence="3 4">502</strain>
    </source>
</reference>
<dbReference type="RefSeq" id="WP_124959697.1">
    <property type="nucleotide sequence ID" value="NZ_RQXU01000009.1"/>
</dbReference>
<dbReference type="Proteomes" id="UP000271590">
    <property type="component" value="Unassembled WGS sequence"/>
</dbReference>
<proteinExistence type="predicted"/>
<name>A0A3P3ELS8_9BURK</name>
<feature type="signal peptide" evidence="1">
    <location>
        <begin position="1"/>
        <end position="28"/>
    </location>
</feature>
<evidence type="ECO:0000313" key="5">
    <source>
        <dbReference type="Proteomes" id="UP000271590"/>
    </source>
</evidence>
<organism evidence="2 5">
    <name type="scientific">Variovorax beijingensis</name>
    <dbReference type="NCBI Taxonomy" id="2496117"/>
    <lineage>
        <taxon>Bacteria</taxon>
        <taxon>Pseudomonadati</taxon>
        <taxon>Pseudomonadota</taxon>
        <taxon>Betaproteobacteria</taxon>
        <taxon>Burkholderiales</taxon>
        <taxon>Comamonadaceae</taxon>
        <taxon>Variovorax</taxon>
    </lineage>
</organism>
<accession>A0A3P3ELS8</accession>
<dbReference type="EMBL" id="RXFQ01000008">
    <property type="protein sequence ID" value="RSZ35645.1"/>
    <property type="molecule type" value="Genomic_DNA"/>
</dbReference>
<keyword evidence="1" id="KW-0732">Signal</keyword>
<evidence type="ECO:0000313" key="4">
    <source>
        <dbReference type="Proteomes" id="UP000271137"/>
    </source>
</evidence>
<evidence type="ECO:0000313" key="2">
    <source>
        <dbReference type="EMBL" id="RRH87354.1"/>
    </source>
</evidence>
<protein>
    <submittedName>
        <fullName evidence="2">L,D-transpeptidase</fullName>
    </submittedName>
</protein>
<keyword evidence="4" id="KW-1185">Reference proteome</keyword>
<dbReference type="Proteomes" id="UP000271137">
    <property type="component" value="Unassembled WGS sequence"/>
</dbReference>
<evidence type="ECO:0000256" key="1">
    <source>
        <dbReference type="SAM" id="SignalP"/>
    </source>
</evidence>
<reference evidence="2 5" key="1">
    <citation type="submission" date="2018-11" db="EMBL/GenBank/DDBJ databases">
        <title>The genome of Variovorax sp T529.</title>
        <authorList>
            <person name="Gao J."/>
        </authorList>
    </citation>
    <scope>NUCLEOTIDE SEQUENCE [LARGE SCALE GENOMIC DNA]</scope>
    <source>
        <strain evidence="2 5">T529</strain>
    </source>
</reference>
<sequence>MNAVTTAPGTASRALAVFVSLSLLSLSASTPSPSPSPSAAEDPRWLARAVVAAADNRAAPFAVVDKKNARVFVFDAAGRLQGWSPVLLGLARGDDSVPGIGEREMSRIRPDERTTPAGRFKTEPGRNTQGEDIVWIDYDAAVSMHRVRTTDKSERRLQRLASPSVADNRISYGCINVPAAFYDAYIKPALGSRRGVVYVLPETVAPHQRFEFLGPSVL</sequence>
<feature type="chain" id="PRO_5018255302" evidence="1">
    <location>
        <begin position="29"/>
        <end position="218"/>
    </location>
</feature>
<dbReference type="AlphaFoldDB" id="A0A3P3ELS8"/>
<dbReference type="EMBL" id="RQXU01000009">
    <property type="protein sequence ID" value="RRH87354.1"/>
    <property type="molecule type" value="Genomic_DNA"/>
</dbReference>
<gene>
    <name evidence="2" type="ORF">EH244_17840</name>
    <name evidence="3" type="ORF">EJO66_16810</name>
</gene>
<comment type="caution">
    <text evidence="2">The sequence shown here is derived from an EMBL/GenBank/DDBJ whole genome shotgun (WGS) entry which is preliminary data.</text>
</comment>